<feature type="domain" description="ABC transporter" evidence="1">
    <location>
        <begin position="21"/>
        <end position="163"/>
    </location>
</feature>
<evidence type="ECO:0000313" key="2">
    <source>
        <dbReference type="EMBL" id="KAB3532429.1"/>
    </source>
</evidence>
<dbReference type="InterPro" id="IPR027417">
    <property type="entry name" value="P-loop_NTPase"/>
</dbReference>
<dbReference type="Proteomes" id="UP000432715">
    <property type="component" value="Unassembled WGS sequence"/>
</dbReference>
<comment type="caution">
    <text evidence="2">The sequence shown here is derived from an EMBL/GenBank/DDBJ whole genome shotgun (WGS) entry which is preliminary data.</text>
</comment>
<evidence type="ECO:0000259" key="1">
    <source>
        <dbReference type="Pfam" id="PF00005"/>
    </source>
</evidence>
<name>A0A6I0EWV0_9FIRM</name>
<keyword evidence="3" id="KW-1185">Reference proteome</keyword>
<dbReference type="Gene3D" id="3.40.50.300">
    <property type="entry name" value="P-loop containing nucleotide triphosphate hydrolases"/>
    <property type="match status" value="1"/>
</dbReference>
<accession>A0A6I0EWV0</accession>
<protein>
    <submittedName>
        <fullName evidence="2">ATP-binding cassette domain-containing protein</fullName>
    </submittedName>
</protein>
<dbReference type="EMBL" id="WBZC01000048">
    <property type="protein sequence ID" value="KAB3532429.1"/>
    <property type="molecule type" value="Genomic_DNA"/>
</dbReference>
<dbReference type="PANTHER" id="PTHR24220:SF86">
    <property type="entry name" value="ABC TRANSPORTER ABCH.1"/>
    <property type="match status" value="1"/>
</dbReference>
<organism evidence="2 3">
    <name type="scientific">Alkaliphilus pronyensis</name>
    <dbReference type="NCBI Taxonomy" id="1482732"/>
    <lineage>
        <taxon>Bacteria</taxon>
        <taxon>Bacillati</taxon>
        <taxon>Bacillota</taxon>
        <taxon>Clostridia</taxon>
        <taxon>Peptostreptococcales</taxon>
        <taxon>Natronincolaceae</taxon>
        <taxon>Alkaliphilus</taxon>
    </lineage>
</organism>
<proteinExistence type="predicted"/>
<dbReference type="InterPro" id="IPR003439">
    <property type="entry name" value="ABC_transporter-like_ATP-bd"/>
</dbReference>
<sequence>MQLIKLNNITVVQNGVVLLENINLTIEKGSWINITDISSHQYLILLKLLEGRLAPTIGEYIFDGAQVKEFSKLQRASLRKREALNLAEDSFLNMEKTVIENIRLQLKASGIYPTKFKAIINNILNELALSHIKGNKCSNLKSNEIIQVKLAKAIASSPKLIMLNTDLIRDINVKEEVNINNIIKNSIIEKDISILTSNYNYMEKSSLIKNIKLV</sequence>
<dbReference type="OrthoDB" id="1956365at2"/>
<dbReference type="GO" id="GO:0005886">
    <property type="term" value="C:plasma membrane"/>
    <property type="evidence" value="ECO:0007669"/>
    <property type="project" value="TreeGrafter"/>
</dbReference>
<reference evidence="2 3" key="1">
    <citation type="submission" date="2019-10" db="EMBL/GenBank/DDBJ databases">
        <title>Alkaliphilus serpentinus sp. nov. and Alkaliphilus pronyensis sp. nov., two novel anaerobic alkaliphilic species isolated from the serpentinized-hosted hydrothermal field of the Prony Bay (New Caledonia).</title>
        <authorList>
            <person name="Postec A."/>
        </authorList>
    </citation>
    <scope>NUCLEOTIDE SEQUENCE [LARGE SCALE GENOMIC DNA]</scope>
    <source>
        <strain evidence="2 3">LacV</strain>
    </source>
</reference>
<dbReference type="AlphaFoldDB" id="A0A6I0EWV0"/>
<keyword evidence="2" id="KW-0067">ATP-binding</keyword>
<dbReference type="PANTHER" id="PTHR24220">
    <property type="entry name" value="IMPORT ATP-BINDING PROTEIN"/>
    <property type="match status" value="1"/>
</dbReference>
<dbReference type="SUPFAM" id="SSF52540">
    <property type="entry name" value="P-loop containing nucleoside triphosphate hydrolases"/>
    <property type="match status" value="1"/>
</dbReference>
<gene>
    <name evidence="2" type="ORF">F8154_11835</name>
</gene>
<dbReference type="Pfam" id="PF00005">
    <property type="entry name" value="ABC_tran"/>
    <property type="match status" value="1"/>
</dbReference>
<dbReference type="GO" id="GO:0022857">
    <property type="term" value="F:transmembrane transporter activity"/>
    <property type="evidence" value="ECO:0007669"/>
    <property type="project" value="TreeGrafter"/>
</dbReference>
<dbReference type="GO" id="GO:0016887">
    <property type="term" value="F:ATP hydrolysis activity"/>
    <property type="evidence" value="ECO:0007669"/>
    <property type="project" value="InterPro"/>
</dbReference>
<dbReference type="InterPro" id="IPR015854">
    <property type="entry name" value="ABC_transpr_LolD-like"/>
</dbReference>
<evidence type="ECO:0000313" key="3">
    <source>
        <dbReference type="Proteomes" id="UP000432715"/>
    </source>
</evidence>
<keyword evidence="2" id="KW-0547">Nucleotide-binding</keyword>
<dbReference type="GO" id="GO:0005524">
    <property type="term" value="F:ATP binding"/>
    <property type="evidence" value="ECO:0007669"/>
    <property type="project" value="UniProtKB-KW"/>
</dbReference>